<dbReference type="Proteomes" id="UP000046393">
    <property type="component" value="Unplaced"/>
</dbReference>
<proteinExistence type="predicted"/>
<feature type="signal peptide" evidence="2">
    <location>
        <begin position="1"/>
        <end position="16"/>
    </location>
</feature>
<feature type="transmembrane region" description="Helical" evidence="1">
    <location>
        <begin position="33"/>
        <end position="50"/>
    </location>
</feature>
<feature type="chain" id="PRO_5005893205" evidence="2">
    <location>
        <begin position="17"/>
        <end position="115"/>
    </location>
</feature>
<feature type="transmembrane region" description="Helical" evidence="1">
    <location>
        <begin position="88"/>
        <end position="110"/>
    </location>
</feature>
<sequence>MFFAILAGTCAALAAASVKLAFSSNSCKVFTLFGLFGYIFFNVLMWWAHVRNLKESSSTFKVTAVNTGVNFFFTSLFGALFFGEVHSMLWWFGIMVLAAGTVLIISSCDLKEKSD</sequence>
<keyword evidence="1" id="KW-1133">Transmembrane helix</keyword>
<feature type="transmembrane region" description="Helical" evidence="1">
    <location>
        <begin position="62"/>
        <end position="82"/>
    </location>
</feature>
<protein>
    <submittedName>
        <fullName evidence="4">EamA domain-containing protein</fullName>
    </submittedName>
</protein>
<reference evidence="4" key="1">
    <citation type="submission" date="2017-02" db="UniProtKB">
        <authorList>
            <consortium name="WormBaseParasite"/>
        </authorList>
    </citation>
    <scope>IDENTIFICATION</scope>
</reference>
<dbReference type="Gene3D" id="1.10.3730.20">
    <property type="match status" value="1"/>
</dbReference>
<keyword evidence="2" id="KW-0732">Signal</keyword>
<evidence type="ECO:0000313" key="3">
    <source>
        <dbReference type="Proteomes" id="UP000046393"/>
    </source>
</evidence>
<dbReference type="PANTHER" id="PTHR31965">
    <property type="entry name" value="TRANSMEMBRANE PROTEIN 42"/>
    <property type="match status" value="1"/>
</dbReference>
<name>A0A0N5AF61_9BILA</name>
<accession>A0A0N5AF61</accession>
<keyword evidence="1" id="KW-0812">Transmembrane</keyword>
<organism evidence="3 4">
    <name type="scientific">Syphacia muris</name>
    <dbReference type="NCBI Taxonomy" id="451379"/>
    <lineage>
        <taxon>Eukaryota</taxon>
        <taxon>Metazoa</taxon>
        <taxon>Ecdysozoa</taxon>
        <taxon>Nematoda</taxon>
        <taxon>Chromadorea</taxon>
        <taxon>Rhabditida</taxon>
        <taxon>Spirurina</taxon>
        <taxon>Oxyuridomorpha</taxon>
        <taxon>Oxyuroidea</taxon>
        <taxon>Oxyuridae</taxon>
        <taxon>Syphacia</taxon>
    </lineage>
</organism>
<keyword evidence="3" id="KW-1185">Reference proteome</keyword>
<evidence type="ECO:0000256" key="2">
    <source>
        <dbReference type="SAM" id="SignalP"/>
    </source>
</evidence>
<evidence type="ECO:0000256" key="1">
    <source>
        <dbReference type="SAM" id="Phobius"/>
    </source>
</evidence>
<keyword evidence="1" id="KW-0472">Membrane</keyword>
<dbReference type="PANTHER" id="PTHR31965:SF1">
    <property type="entry name" value="TRANSMEMBRANE PROTEIN 42"/>
    <property type="match status" value="1"/>
</dbReference>
<dbReference type="SUPFAM" id="SSF103481">
    <property type="entry name" value="Multidrug resistance efflux transporter EmrE"/>
    <property type="match status" value="1"/>
</dbReference>
<dbReference type="InterPro" id="IPR037185">
    <property type="entry name" value="EmrE-like"/>
</dbReference>
<dbReference type="AlphaFoldDB" id="A0A0N5AF61"/>
<dbReference type="STRING" id="451379.A0A0N5AF61"/>
<dbReference type="InterPro" id="IPR039632">
    <property type="entry name" value="TMEM42"/>
</dbReference>
<evidence type="ECO:0000313" key="4">
    <source>
        <dbReference type="WBParaSite" id="SMUV_0000290101-mRNA-1"/>
    </source>
</evidence>
<dbReference type="WBParaSite" id="SMUV_0000290101-mRNA-1">
    <property type="protein sequence ID" value="SMUV_0000290101-mRNA-1"/>
    <property type="gene ID" value="SMUV_0000290101"/>
</dbReference>